<evidence type="ECO:0000313" key="2">
    <source>
        <dbReference type="EMBL" id="KAA3797924.1"/>
    </source>
</evidence>
<organism evidence="2 3">
    <name type="scientific">Bacteroides ovatus</name>
    <dbReference type="NCBI Taxonomy" id="28116"/>
    <lineage>
        <taxon>Bacteria</taxon>
        <taxon>Pseudomonadati</taxon>
        <taxon>Bacteroidota</taxon>
        <taxon>Bacteroidia</taxon>
        <taxon>Bacteroidales</taxon>
        <taxon>Bacteroidaceae</taxon>
        <taxon>Bacteroides</taxon>
    </lineage>
</organism>
<keyword evidence="1" id="KW-0472">Membrane</keyword>
<proteinExistence type="predicted"/>
<reference evidence="2 3" key="1">
    <citation type="journal article" date="2019" name="Nat. Med.">
        <title>A library of human gut bacterial isolates paired with longitudinal multiomics data enables mechanistic microbiome research.</title>
        <authorList>
            <person name="Poyet M."/>
            <person name="Groussin M."/>
            <person name="Gibbons S.M."/>
            <person name="Avila-Pacheco J."/>
            <person name="Jiang X."/>
            <person name="Kearney S.M."/>
            <person name="Perrotta A.R."/>
            <person name="Berdy B."/>
            <person name="Zhao S."/>
            <person name="Lieberman T.D."/>
            <person name="Swanson P.K."/>
            <person name="Smith M."/>
            <person name="Roesemann S."/>
            <person name="Alexander J.E."/>
            <person name="Rich S.A."/>
            <person name="Livny J."/>
            <person name="Vlamakis H."/>
            <person name="Clish C."/>
            <person name="Bullock K."/>
            <person name="Deik A."/>
            <person name="Scott J."/>
            <person name="Pierce K.A."/>
            <person name="Xavier R.J."/>
            <person name="Alm E.J."/>
        </authorList>
    </citation>
    <scope>NUCLEOTIDE SEQUENCE [LARGE SCALE GENOMIC DNA]</scope>
    <source>
        <strain evidence="2 3">BIOML-A183</strain>
    </source>
</reference>
<dbReference type="AlphaFoldDB" id="A0A6N3V0A0"/>
<protein>
    <recommendedName>
        <fullName evidence="4">DUF3592 domain-containing protein</fullName>
    </recommendedName>
</protein>
<gene>
    <name evidence="2" type="ORF">F3F51_26905</name>
</gene>
<dbReference type="Proteomes" id="UP000460135">
    <property type="component" value="Unassembled WGS sequence"/>
</dbReference>
<evidence type="ECO:0000256" key="1">
    <source>
        <dbReference type="SAM" id="Phobius"/>
    </source>
</evidence>
<name>A0A6N3V0A0_BACOV</name>
<feature type="transmembrane region" description="Helical" evidence="1">
    <location>
        <begin position="6"/>
        <end position="25"/>
    </location>
</feature>
<feature type="transmembrane region" description="Helical" evidence="1">
    <location>
        <begin position="108"/>
        <end position="125"/>
    </location>
</feature>
<evidence type="ECO:0000313" key="3">
    <source>
        <dbReference type="Proteomes" id="UP000460135"/>
    </source>
</evidence>
<evidence type="ECO:0008006" key="4">
    <source>
        <dbReference type="Google" id="ProtNLM"/>
    </source>
</evidence>
<dbReference type="EMBL" id="VWLX01000032">
    <property type="protein sequence ID" value="KAA3797924.1"/>
    <property type="molecule type" value="Genomic_DNA"/>
</dbReference>
<keyword evidence="1" id="KW-0812">Transmembrane</keyword>
<sequence>MKINKWSFIVSVINIVLAGLAIYVLKEYEHRTDIVSSQHPITDFHILEVNRSGGFKGGSSVKIAYNSKEYYTGIPITRCKTEDVEKLAYYYDAKNDAIFEESELNRRYVVFYFILFLCSLLLWLYPEVRKKKP</sequence>
<comment type="caution">
    <text evidence="2">The sequence shown here is derived from an EMBL/GenBank/DDBJ whole genome shotgun (WGS) entry which is preliminary data.</text>
</comment>
<accession>A0A6N3V0A0</accession>
<keyword evidence="1" id="KW-1133">Transmembrane helix</keyword>